<proteinExistence type="predicted"/>
<reference evidence="3" key="1">
    <citation type="journal article" date="2019" name="Int. J. Syst. Evol. Microbiol.">
        <title>The Global Catalogue of Microorganisms (GCM) 10K type strain sequencing project: providing services to taxonomists for standard genome sequencing and annotation.</title>
        <authorList>
            <consortium name="The Broad Institute Genomics Platform"/>
            <consortium name="The Broad Institute Genome Sequencing Center for Infectious Disease"/>
            <person name="Wu L."/>
            <person name="Ma J."/>
        </authorList>
    </citation>
    <scope>NUCLEOTIDE SEQUENCE [LARGE SCALE GENOMIC DNA]</scope>
    <source>
        <strain evidence="3">JCM 12928</strain>
    </source>
</reference>
<dbReference type="Proteomes" id="UP001501352">
    <property type="component" value="Unassembled WGS sequence"/>
</dbReference>
<protein>
    <recommendedName>
        <fullName evidence="4">Preprotein translocase subunit SecD</fullName>
    </recommendedName>
</protein>
<evidence type="ECO:0000256" key="1">
    <source>
        <dbReference type="SAM" id="SignalP"/>
    </source>
</evidence>
<feature type="chain" id="PRO_5045475230" description="Preprotein translocase subunit SecD" evidence="1">
    <location>
        <begin position="26"/>
        <end position="144"/>
    </location>
</feature>
<keyword evidence="1" id="KW-0732">Signal</keyword>
<keyword evidence="3" id="KW-1185">Reference proteome</keyword>
<accession>A0ABP3S680</accession>
<dbReference type="EMBL" id="BAAAGA010000005">
    <property type="protein sequence ID" value="GAA0624464.1"/>
    <property type="molecule type" value="Genomic_DNA"/>
</dbReference>
<evidence type="ECO:0008006" key="4">
    <source>
        <dbReference type="Google" id="ProtNLM"/>
    </source>
</evidence>
<evidence type="ECO:0000313" key="3">
    <source>
        <dbReference type="Proteomes" id="UP001501352"/>
    </source>
</evidence>
<name>A0ABP3S680_9CAUL</name>
<sequence length="144" mass="15228">MKEETAMIRTALIAAALLVATPALAQEPTADGYQLQMSVVRNGVTVISTRTQIAEGAPASATAVIGDVTYDFEANLFTVQGDGAEAQMMVEAHLSRDNEQIAAPRLTFLRNQSAGIGIGDETGDVLRMNIVPIVAGEPRSEVQE</sequence>
<feature type="signal peptide" evidence="1">
    <location>
        <begin position="1"/>
        <end position="25"/>
    </location>
</feature>
<comment type="caution">
    <text evidence="2">The sequence shown here is derived from an EMBL/GenBank/DDBJ whole genome shotgun (WGS) entry which is preliminary data.</text>
</comment>
<organism evidence="2 3">
    <name type="scientific">Brevundimonas kwangchunensis</name>
    <dbReference type="NCBI Taxonomy" id="322163"/>
    <lineage>
        <taxon>Bacteria</taxon>
        <taxon>Pseudomonadati</taxon>
        <taxon>Pseudomonadota</taxon>
        <taxon>Alphaproteobacteria</taxon>
        <taxon>Caulobacterales</taxon>
        <taxon>Caulobacteraceae</taxon>
        <taxon>Brevundimonas</taxon>
    </lineage>
</organism>
<evidence type="ECO:0000313" key="2">
    <source>
        <dbReference type="EMBL" id="GAA0624464.1"/>
    </source>
</evidence>
<gene>
    <name evidence="2" type="ORF">GCM10009422_21000</name>
</gene>